<accession>A0A914IET4</accession>
<reference evidence="3" key="1">
    <citation type="submission" date="2022-11" db="UniProtKB">
        <authorList>
            <consortium name="WormBaseParasite"/>
        </authorList>
    </citation>
    <scope>IDENTIFICATION</scope>
</reference>
<dbReference type="WBParaSite" id="Gr19_v10_g9947.t1">
    <property type="protein sequence ID" value="Gr19_v10_g9947.t1"/>
    <property type="gene ID" value="Gr19_v10_g9947"/>
</dbReference>
<sequence length="83" mass="9147">MATTKKVVDKRWADEKREHHESESTQLTPTPISASFSRRANSTNFWPQSSGRGAAKFGAASFAPPEHAETEQVVGRDGGRMNM</sequence>
<feature type="compositionally biased region" description="Polar residues" evidence="1">
    <location>
        <begin position="24"/>
        <end position="51"/>
    </location>
</feature>
<name>A0A914IET4_GLORO</name>
<evidence type="ECO:0000256" key="1">
    <source>
        <dbReference type="SAM" id="MobiDB-lite"/>
    </source>
</evidence>
<dbReference type="AlphaFoldDB" id="A0A914IET4"/>
<evidence type="ECO:0000313" key="2">
    <source>
        <dbReference type="Proteomes" id="UP000887572"/>
    </source>
</evidence>
<feature type="compositionally biased region" description="Basic and acidic residues" evidence="1">
    <location>
        <begin position="1"/>
        <end position="23"/>
    </location>
</feature>
<organism evidence="2 3">
    <name type="scientific">Globodera rostochiensis</name>
    <name type="common">Golden nematode worm</name>
    <name type="synonym">Heterodera rostochiensis</name>
    <dbReference type="NCBI Taxonomy" id="31243"/>
    <lineage>
        <taxon>Eukaryota</taxon>
        <taxon>Metazoa</taxon>
        <taxon>Ecdysozoa</taxon>
        <taxon>Nematoda</taxon>
        <taxon>Chromadorea</taxon>
        <taxon>Rhabditida</taxon>
        <taxon>Tylenchina</taxon>
        <taxon>Tylenchomorpha</taxon>
        <taxon>Tylenchoidea</taxon>
        <taxon>Heteroderidae</taxon>
        <taxon>Heteroderinae</taxon>
        <taxon>Globodera</taxon>
    </lineage>
</organism>
<dbReference type="Proteomes" id="UP000887572">
    <property type="component" value="Unplaced"/>
</dbReference>
<feature type="region of interest" description="Disordered" evidence="1">
    <location>
        <begin position="1"/>
        <end position="83"/>
    </location>
</feature>
<protein>
    <submittedName>
        <fullName evidence="3">Uncharacterized protein</fullName>
    </submittedName>
</protein>
<evidence type="ECO:0000313" key="3">
    <source>
        <dbReference type="WBParaSite" id="Gr19_v10_g9947.t1"/>
    </source>
</evidence>
<proteinExistence type="predicted"/>
<keyword evidence="2" id="KW-1185">Reference proteome</keyword>